<protein>
    <submittedName>
        <fullName evidence="2">Uncharacterized protein</fullName>
    </submittedName>
</protein>
<dbReference type="RefSeq" id="WP_273740137.1">
    <property type="nucleotide sequence ID" value="NZ_JAQIVI010000350.1"/>
</dbReference>
<evidence type="ECO:0000313" key="2">
    <source>
        <dbReference type="EMBL" id="MFC6767224.1"/>
    </source>
</evidence>
<name>A0ABD5SQW0_9EURY</name>
<reference evidence="2 3" key="1">
    <citation type="journal article" date="2019" name="Int. J. Syst. Evol. Microbiol.">
        <title>The Global Catalogue of Microorganisms (GCM) 10K type strain sequencing project: providing services to taxonomists for standard genome sequencing and annotation.</title>
        <authorList>
            <consortium name="The Broad Institute Genomics Platform"/>
            <consortium name="The Broad Institute Genome Sequencing Center for Infectious Disease"/>
            <person name="Wu L."/>
            <person name="Ma J."/>
        </authorList>
    </citation>
    <scope>NUCLEOTIDE SEQUENCE [LARGE SCALE GENOMIC DNA]</scope>
    <source>
        <strain evidence="2 3">LMG 29247</strain>
    </source>
</reference>
<accession>A0ABD5SQW0</accession>
<organism evidence="2 3">
    <name type="scientific">Natrinema soli</name>
    <dbReference type="NCBI Taxonomy" id="1930624"/>
    <lineage>
        <taxon>Archaea</taxon>
        <taxon>Methanobacteriati</taxon>
        <taxon>Methanobacteriota</taxon>
        <taxon>Stenosarchaea group</taxon>
        <taxon>Halobacteria</taxon>
        <taxon>Halobacteriales</taxon>
        <taxon>Natrialbaceae</taxon>
        <taxon>Natrinema</taxon>
    </lineage>
</organism>
<feature type="region of interest" description="Disordered" evidence="1">
    <location>
        <begin position="1"/>
        <end position="49"/>
    </location>
</feature>
<dbReference type="EMBL" id="JBHSWV010000350">
    <property type="protein sequence ID" value="MFC6767224.1"/>
    <property type="molecule type" value="Genomic_DNA"/>
</dbReference>
<proteinExistence type="predicted"/>
<keyword evidence="3" id="KW-1185">Reference proteome</keyword>
<dbReference type="AlphaFoldDB" id="A0ABD5SQW0"/>
<evidence type="ECO:0000256" key="1">
    <source>
        <dbReference type="SAM" id="MobiDB-lite"/>
    </source>
</evidence>
<evidence type="ECO:0000313" key="3">
    <source>
        <dbReference type="Proteomes" id="UP001596383"/>
    </source>
</evidence>
<feature type="compositionally biased region" description="Basic and acidic residues" evidence="1">
    <location>
        <begin position="1"/>
        <end position="15"/>
    </location>
</feature>
<sequence length="65" mass="7074">MKSRIPVRDGQHDQHNASSGRLNRNSSESVAVPTAETDRSRAETTDWPPAARRLIVSAISETTSA</sequence>
<comment type="caution">
    <text evidence="2">The sequence shown here is derived from an EMBL/GenBank/DDBJ whole genome shotgun (WGS) entry which is preliminary data.</text>
</comment>
<dbReference type="Proteomes" id="UP001596383">
    <property type="component" value="Unassembled WGS sequence"/>
</dbReference>
<feature type="compositionally biased region" description="Polar residues" evidence="1">
    <location>
        <begin position="16"/>
        <end position="29"/>
    </location>
</feature>
<gene>
    <name evidence="2" type="ORF">ACFQE6_20225</name>
</gene>